<keyword evidence="1" id="KW-0833">Ubl conjugation pathway</keyword>
<dbReference type="InterPro" id="IPR036047">
    <property type="entry name" value="F-box-like_dom_sf"/>
</dbReference>
<reference evidence="3 4" key="1">
    <citation type="submission" date="2024-05" db="EMBL/GenBank/DDBJ databases">
        <title>Culex pipiens pipiens assembly and annotation.</title>
        <authorList>
            <person name="Alout H."/>
            <person name="Durand T."/>
        </authorList>
    </citation>
    <scope>NUCLEOTIDE SEQUENCE [LARGE SCALE GENOMIC DNA]</scope>
    <source>
        <strain evidence="3">HA-2024</strain>
        <tissue evidence="3">Whole body</tissue>
    </source>
</reference>
<dbReference type="SMART" id="SM00367">
    <property type="entry name" value="LRR_CC"/>
    <property type="match status" value="3"/>
</dbReference>
<dbReference type="InterPro" id="IPR006553">
    <property type="entry name" value="Leu-rich_rpt_Cys-con_subtyp"/>
</dbReference>
<dbReference type="SUPFAM" id="SSF52058">
    <property type="entry name" value="L domain-like"/>
    <property type="match status" value="1"/>
</dbReference>
<protein>
    <recommendedName>
        <fullName evidence="2">F-box domain-containing protein</fullName>
    </recommendedName>
</protein>
<organism evidence="3 4">
    <name type="scientific">Culex pipiens pipiens</name>
    <name type="common">Northern house mosquito</name>
    <dbReference type="NCBI Taxonomy" id="38569"/>
    <lineage>
        <taxon>Eukaryota</taxon>
        <taxon>Metazoa</taxon>
        <taxon>Ecdysozoa</taxon>
        <taxon>Arthropoda</taxon>
        <taxon>Hexapoda</taxon>
        <taxon>Insecta</taxon>
        <taxon>Pterygota</taxon>
        <taxon>Neoptera</taxon>
        <taxon>Endopterygota</taxon>
        <taxon>Diptera</taxon>
        <taxon>Nematocera</taxon>
        <taxon>Culicoidea</taxon>
        <taxon>Culicidae</taxon>
        <taxon>Culicinae</taxon>
        <taxon>Culicini</taxon>
        <taxon>Culex</taxon>
        <taxon>Culex</taxon>
    </lineage>
</organism>
<dbReference type="PANTHER" id="PTHR13318">
    <property type="entry name" value="PARTNER OF PAIRED, ISOFORM B-RELATED"/>
    <property type="match status" value="1"/>
</dbReference>
<dbReference type="PROSITE" id="PS50181">
    <property type="entry name" value="FBOX"/>
    <property type="match status" value="1"/>
</dbReference>
<dbReference type="SUPFAM" id="SSF81383">
    <property type="entry name" value="F-box domain"/>
    <property type="match status" value="1"/>
</dbReference>
<dbReference type="InterPro" id="IPR001810">
    <property type="entry name" value="F-box_dom"/>
</dbReference>
<dbReference type="InterPro" id="IPR032675">
    <property type="entry name" value="LRR_dom_sf"/>
</dbReference>
<dbReference type="SUPFAM" id="SSF52047">
    <property type="entry name" value="RNI-like"/>
    <property type="match status" value="1"/>
</dbReference>
<evidence type="ECO:0000259" key="2">
    <source>
        <dbReference type="PROSITE" id="PS50181"/>
    </source>
</evidence>
<dbReference type="Pfam" id="PF12937">
    <property type="entry name" value="F-box-like"/>
    <property type="match status" value="1"/>
</dbReference>
<dbReference type="Gene3D" id="3.80.10.10">
    <property type="entry name" value="Ribonuclease Inhibitor"/>
    <property type="match status" value="3"/>
</dbReference>
<dbReference type="EMBL" id="JBEHCU010005651">
    <property type="protein sequence ID" value="KAL1399110.1"/>
    <property type="molecule type" value="Genomic_DNA"/>
</dbReference>
<evidence type="ECO:0000256" key="1">
    <source>
        <dbReference type="ARBA" id="ARBA00022786"/>
    </source>
</evidence>
<gene>
    <name evidence="3" type="ORF">pipiens_008461</name>
</gene>
<keyword evidence="4" id="KW-1185">Reference proteome</keyword>
<sequence length="549" mass="63219">MEIENLPNELLEKIFYYLPVEDLESAALVCLPWKAIILSVIIPKSVPIHIKPVHPVTHQLNPVPAMLSAQMMNPFAKSHYKLTISDADLPQTPEFIDFFRQCGPNLKSLALQVMRLTEPILQAFPYLHNLEELRLTTESDEPYGQRPQNPEIYLASLKNLKSLKLHLANYFILQNAPLLNSAPLTTICFERFEAELHQLKPFLQNHSGTLRNLTVRVEEMKPFLHFLNSLPKLKLRKLDVKSAGNEDDFTDALVMLFDQQPQLRILRIGSELSLRAVAAIPKTLFELEELELIAESIHNCKAFGQLKKLRKLNMILYDVRAWDETASLESVVELSLSVTFPLISPAIFCSFPNAKRFYLEDVDDDTLMRDIIVVRTLMEKVQSVEHLDLENYVLKEREILNDSVDRFDRIEGLRSLRYSCRDMSDASLLTMALPELRELYLTHCPRVSFKGISFLTRNCPLLESLQFEYNKEGFNDDCIDIITRKLPRLRRLVLVNLKELTNETVLSIVANCKRLRELTFSYCVGITMEKAEAIEKLSSLKTLRNLVYS</sequence>
<dbReference type="Proteomes" id="UP001562425">
    <property type="component" value="Unassembled WGS sequence"/>
</dbReference>
<evidence type="ECO:0000313" key="3">
    <source>
        <dbReference type="EMBL" id="KAL1399110.1"/>
    </source>
</evidence>
<comment type="caution">
    <text evidence="3">The sequence shown here is derived from an EMBL/GenBank/DDBJ whole genome shotgun (WGS) entry which is preliminary data.</text>
</comment>
<dbReference type="Gene3D" id="1.20.1280.50">
    <property type="match status" value="1"/>
</dbReference>
<name>A0ABD1DIM8_CULPP</name>
<proteinExistence type="predicted"/>
<feature type="domain" description="F-box" evidence="2">
    <location>
        <begin position="1"/>
        <end position="46"/>
    </location>
</feature>
<dbReference type="AlphaFoldDB" id="A0ABD1DIM8"/>
<accession>A0ABD1DIM8</accession>
<evidence type="ECO:0000313" key="4">
    <source>
        <dbReference type="Proteomes" id="UP001562425"/>
    </source>
</evidence>